<evidence type="ECO:0000259" key="12">
    <source>
        <dbReference type="PROSITE" id="PS50977"/>
    </source>
</evidence>
<dbReference type="CDD" id="cd00680">
    <property type="entry name" value="RHO_alpha_C"/>
    <property type="match status" value="1"/>
</dbReference>
<dbReference type="RefSeq" id="WP_132804577.1">
    <property type="nucleotide sequence ID" value="NZ_SMAK01000001.1"/>
</dbReference>
<keyword evidence="6" id="KW-0408">Iron</keyword>
<evidence type="ECO:0000256" key="2">
    <source>
        <dbReference type="ARBA" id="ARBA00022491"/>
    </source>
</evidence>
<evidence type="ECO:0000256" key="8">
    <source>
        <dbReference type="ARBA" id="ARBA00023015"/>
    </source>
</evidence>
<keyword evidence="2" id="KW-0678">Repressor</keyword>
<dbReference type="PANTHER" id="PTHR43756:SF5">
    <property type="entry name" value="CHOLINE MONOOXYGENASE, CHLOROPLASTIC"/>
    <property type="match status" value="1"/>
</dbReference>
<dbReference type="GO" id="GO:0005506">
    <property type="term" value="F:iron ion binding"/>
    <property type="evidence" value="ECO:0007669"/>
    <property type="project" value="InterPro"/>
</dbReference>
<evidence type="ECO:0000256" key="6">
    <source>
        <dbReference type="ARBA" id="ARBA00023004"/>
    </source>
</evidence>
<dbReference type="GO" id="GO:0051537">
    <property type="term" value="F:2 iron, 2 sulfur cluster binding"/>
    <property type="evidence" value="ECO:0007669"/>
    <property type="project" value="UniProtKB-KW"/>
</dbReference>
<evidence type="ECO:0000313" key="14">
    <source>
        <dbReference type="EMBL" id="TCT13157.1"/>
    </source>
</evidence>
<keyword evidence="15" id="KW-1185">Reference proteome</keyword>
<feature type="domain" description="Rieske" evidence="13">
    <location>
        <begin position="258"/>
        <end position="367"/>
    </location>
</feature>
<dbReference type="SUPFAM" id="SSF46689">
    <property type="entry name" value="Homeodomain-like"/>
    <property type="match status" value="1"/>
</dbReference>
<sequence length="594" mass="66693">MLDTPGQHARTRLSQDARREQLIDAAIRAIAENGLSNVTLNKVARRAGLTAGMVNFHFQSKQELLHATLARIASEYREACEAAVAAAGTSPAAGLMALVRASFDPRIASTEKLAVWYAFWGESRALDDYMSICGASDQAFYESARELIEALAAQMSATVHARAAALGFCGIIDALSQEALVQRDRFDRAEAIETCRRYLENLFPGAFGAIEPLSAATPAEPASAEEQDYLDRLTLPAWTYCDRDFSAREVARLHLPAWQLVCHISEMPKPGDYVTLNVLGRQAVAIRGEDGEIRAFHNVCRHRGHPVAQGRSGNSGGMLRCPYHAWCYDNRGVLKGIAASRTFPKLDRNTLGLFPVECEVFLGFVFVRFAPGGPSVAERYAPYLEELAPYRIEEMQPIADYWEGAVEADWKNVWDNYLEDYHFPTGHPGLSALMGKEYDREPDYRTRTIRLSHRLRDKVEGSWATRMYSKVLPPCDHLPEGQRRRWTYFYLFPAVSLETYPDLVDVFHIVPLGPGRSLLRWRAYGLPGADRALRAAQWLNQRINYAVHDEDNALIEAVQRNLAGGVYQRGVLSDKEINVKAFHDWIREAMPEAR</sequence>
<keyword evidence="5" id="KW-0560">Oxidoreductase</keyword>
<dbReference type="GO" id="GO:0003677">
    <property type="term" value="F:DNA binding"/>
    <property type="evidence" value="ECO:0007669"/>
    <property type="project" value="UniProtKB-UniRule"/>
</dbReference>
<keyword evidence="7" id="KW-0411">Iron-sulfur</keyword>
<dbReference type="InterPro" id="IPR036922">
    <property type="entry name" value="Rieske_2Fe-2S_sf"/>
</dbReference>
<name>A0A4R3MHE7_9HYPH</name>
<dbReference type="SUPFAM" id="SSF55961">
    <property type="entry name" value="Bet v1-like"/>
    <property type="match status" value="1"/>
</dbReference>
<dbReference type="InterPro" id="IPR017941">
    <property type="entry name" value="Rieske_2Fe-2S"/>
</dbReference>
<dbReference type="PROSITE" id="PS51296">
    <property type="entry name" value="RIESKE"/>
    <property type="match status" value="1"/>
</dbReference>
<dbReference type="Pfam" id="PF00440">
    <property type="entry name" value="TetR_N"/>
    <property type="match status" value="1"/>
</dbReference>
<dbReference type="Gene3D" id="3.90.380.10">
    <property type="entry name" value="Naphthalene 1,2-dioxygenase Alpha Subunit, Chain A, domain 1"/>
    <property type="match status" value="1"/>
</dbReference>
<dbReference type="Gene3D" id="1.10.357.10">
    <property type="entry name" value="Tetracycline Repressor, domain 2"/>
    <property type="match status" value="1"/>
</dbReference>
<gene>
    <name evidence="14" type="ORF">EDC22_10117</name>
</gene>
<dbReference type="PRINTS" id="PR00090">
    <property type="entry name" value="RNGDIOXGNASE"/>
</dbReference>
<proteinExistence type="predicted"/>
<keyword evidence="8" id="KW-0805">Transcription regulation</keyword>
<evidence type="ECO:0000256" key="3">
    <source>
        <dbReference type="ARBA" id="ARBA00022714"/>
    </source>
</evidence>
<keyword evidence="10" id="KW-0804">Transcription</keyword>
<evidence type="ECO:0000256" key="4">
    <source>
        <dbReference type="ARBA" id="ARBA00022723"/>
    </source>
</evidence>
<evidence type="ECO:0000256" key="10">
    <source>
        <dbReference type="ARBA" id="ARBA00023163"/>
    </source>
</evidence>
<feature type="DNA-binding region" description="H-T-H motif" evidence="11">
    <location>
        <begin position="39"/>
        <end position="58"/>
    </location>
</feature>
<comment type="caution">
    <text evidence="14">The sequence shown here is derived from an EMBL/GenBank/DDBJ whole genome shotgun (WGS) entry which is preliminary data.</text>
</comment>
<dbReference type="Pfam" id="PF00848">
    <property type="entry name" value="Ring_hydroxyl_A"/>
    <property type="match status" value="1"/>
</dbReference>
<comment type="cofactor">
    <cofactor evidence="1">
        <name>Fe cation</name>
        <dbReference type="ChEBI" id="CHEBI:24875"/>
    </cofactor>
</comment>
<dbReference type="CDD" id="cd03469">
    <property type="entry name" value="Rieske_RO_Alpha_N"/>
    <property type="match status" value="1"/>
</dbReference>
<dbReference type="AlphaFoldDB" id="A0A4R3MHE7"/>
<dbReference type="InterPro" id="IPR036271">
    <property type="entry name" value="Tet_transcr_reg_TetR-rel_C_sf"/>
</dbReference>
<dbReference type="Proteomes" id="UP000295678">
    <property type="component" value="Unassembled WGS sequence"/>
</dbReference>
<dbReference type="InterPro" id="IPR039538">
    <property type="entry name" value="BetI_C"/>
</dbReference>
<dbReference type="PROSITE" id="PS50977">
    <property type="entry name" value="HTH_TETR_2"/>
    <property type="match status" value="1"/>
</dbReference>
<evidence type="ECO:0000256" key="9">
    <source>
        <dbReference type="ARBA" id="ARBA00023125"/>
    </source>
</evidence>
<evidence type="ECO:0000256" key="5">
    <source>
        <dbReference type="ARBA" id="ARBA00023002"/>
    </source>
</evidence>
<dbReference type="SUPFAM" id="SSF50022">
    <property type="entry name" value="ISP domain"/>
    <property type="match status" value="1"/>
</dbReference>
<accession>A0A4R3MHE7</accession>
<dbReference type="InterPro" id="IPR015879">
    <property type="entry name" value="Ring_hydroxy_dOase_asu_C_dom"/>
</dbReference>
<keyword evidence="4" id="KW-0479">Metal-binding</keyword>
<organism evidence="14 15">
    <name type="scientific">Tepidamorphus gemmatus</name>
    <dbReference type="NCBI Taxonomy" id="747076"/>
    <lineage>
        <taxon>Bacteria</taxon>
        <taxon>Pseudomonadati</taxon>
        <taxon>Pseudomonadota</taxon>
        <taxon>Alphaproteobacteria</taxon>
        <taxon>Hyphomicrobiales</taxon>
        <taxon>Tepidamorphaceae</taxon>
        <taxon>Tepidamorphus</taxon>
    </lineage>
</organism>
<keyword evidence="3" id="KW-0001">2Fe-2S</keyword>
<dbReference type="Gene3D" id="2.102.10.10">
    <property type="entry name" value="Rieske [2Fe-2S] iron-sulphur domain"/>
    <property type="match status" value="1"/>
</dbReference>
<dbReference type="InterPro" id="IPR001663">
    <property type="entry name" value="Rng_hydr_dOase-A"/>
</dbReference>
<reference evidence="14 15" key="1">
    <citation type="submission" date="2019-03" db="EMBL/GenBank/DDBJ databases">
        <title>Genomic Encyclopedia of Type Strains, Phase IV (KMG-IV): sequencing the most valuable type-strain genomes for metagenomic binning, comparative biology and taxonomic classification.</title>
        <authorList>
            <person name="Goeker M."/>
        </authorList>
    </citation>
    <scope>NUCLEOTIDE SEQUENCE [LARGE SCALE GENOMIC DNA]</scope>
    <source>
        <strain evidence="14 15">DSM 19345</strain>
    </source>
</reference>
<feature type="domain" description="HTH tetR-type" evidence="12">
    <location>
        <begin position="16"/>
        <end position="76"/>
    </location>
</feature>
<dbReference type="PRINTS" id="PR00455">
    <property type="entry name" value="HTHTETR"/>
</dbReference>
<dbReference type="Pfam" id="PF00355">
    <property type="entry name" value="Rieske"/>
    <property type="match status" value="1"/>
</dbReference>
<dbReference type="InterPro" id="IPR009057">
    <property type="entry name" value="Homeodomain-like_sf"/>
</dbReference>
<dbReference type="InterPro" id="IPR023772">
    <property type="entry name" value="DNA-bd_HTH_TetR-type_CS"/>
</dbReference>
<evidence type="ECO:0000256" key="7">
    <source>
        <dbReference type="ARBA" id="ARBA00023014"/>
    </source>
</evidence>
<protein>
    <submittedName>
        <fullName evidence="14">TetR family transcriptional regulator</fullName>
    </submittedName>
</protein>
<dbReference type="GO" id="GO:0016491">
    <property type="term" value="F:oxidoreductase activity"/>
    <property type="evidence" value="ECO:0007669"/>
    <property type="project" value="UniProtKB-KW"/>
</dbReference>
<dbReference type="InterPro" id="IPR001647">
    <property type="entry name" value="HTH_TetR"/>
</dbReference>
<evidence type="ECO:0000259" key="13">
    <source>
        <dbReference type="PROSITE" id="PS51296"/>
    </source>
</evidence>
<dbReference type="PANTHER" id="PTHR43756">
    <property type="entry name" value="CHOLINE MONOOXYGENASE, CHLOROPLASTIC"/>
    <property type="match status" value="1"/>
</dbReference>
<dbReference type="PROSITE" id="PS01081">
    <property type="entry name" value="HTH_TETR_1"/>
    <property type="match status" value="1"/>
</dbReference>
<dbReference type="SUPFAM" id="SSF48498">
    <property type="entry name" value="Tetracyclin repressor-like, C-terminal domain"/>
    <property type="match status" value="1"/>
</dbReference>
<keyword evidence="9 11" id="KW-0238">DNA-binding</keyword>
<evidence type="ECO:0000256" key="1">
    <source>
        <dbReference type="ARBA" id="ARBA00001962"/>
    </source>
</evidence>
<dbReference type="OrthoDB" id="7456916at2"/>
<evidence type="ECO:0000256" key="11">
    <source>
        <dbReference type="PROSITE-ProRule" id="PRU00335"/>
    </source>
</evidence>
<dbReference type="EMBL" id="SMAK01000001">
    <property type="protein sequence ID" value="TCT13157.1"/>
    <property type="molecule type" value="Genomic_DNA"/>
</dbReference>
<dbReference type="Pfam" id="PF13977">
    <property type="entry name" value="TetR_C_6"/>
    <property type="match status" value="1"/>
</dbReference>
<evidence type="ECO:0000313" key="15">
    <source>
        <dbReference type="Proteomes" id="UP000295678"/>
    </source>
</evidence>